<dbReference type="Pfam" id="PF13616">
    <property type="entry name" value="Rotamase_3"/>
    <property type="match status" value="1"/>
</dbReference>
<dbReference type="InterPro" id="IPR046357">
    <property type="entry name" value="PPIase_dom_sf"/>
</dbReference>
<dbReference type="OrthoDB" id="9812372at2"/>
<evidence type="ECO:0000256" key="1">
    <source>
        <dbReference type="ARBA" id="ARBA00004382"/>
    </source>
</evidence>
<protein>
    <recommendedName>
        <fullName evidence="9">Periplasmic chaperone PpiD</fullName>
    </recommendedName>
    <alternativeName>
        <fullName evidence="10">Periplasmic folding chaperone</fullName>
    </alternativeName>
</protein>
<evidence type="ECO:0000256" key="3">
    <source>
        <dbReference type="ARBA" id="ARBA00022519"/>
    </source>
</evidence>
<keyword evidence="4 12" id="KW-0812">Transmembrane</keyword>
<dbReference type="Proteomes" id="UP000027616">
    <property type="component" value="Chromosome I"/>
</dbReference>
<organism evidence="14 15">
    <name type="scientific">Mucinivorans hirudinis</name>
    <dbReference type="NCBI Taxonomy" id="1433126"/>
    <lineage>
        <taxon>Bacteria</taxon>
        <taxon>Pseudomonadati</taxon>
        <taxon>Bacteroidota</taxon>
        <taxon>Bacteroidia</taxon>
        <taxon>Bacteroidales</taxon>
        <taxon>Rikenellaceae</taxon>
        <taxon>Mucinivorans</taxon>
    </lineage>
</organism>
<feature type="transmembrane region" description="Helical" evidence="12">
    <location>
        <begin position="12"/>
        <end position="32"/>
    </location>
</feature>
<feature type="domain" description="PpiC" evidence="13">
    <location>
        <begin position="346"/>
        <end position="437"/>
    </location>
</feature>
<dbReference type="InterPro" id="IPR052029">
    <property type="entry name" value="PpiD_chaperone"/>
</dbReference>
<dbReference type="Gene3D" id="3.10.50.40">
    <property type="match status" value="1"/>
</dbReference>
<accession>A0A060R820</accession>
<dbReference type="PANTHER" id="PTHR47529:SF1">
    <property type="entry name" value="PERIPLASMIC CHAPERONE PPID"/>
    <property type="match status" value="1"/>
</dbReference>
<dbReference type="GO" id="GO:0003755">
    <property type="term" value="F:peptidyl-prolyl cis-trans isomerase activity"/>
    <property type="evidence" value="ECO:0007669"/>
    <property type="project" value="UniProtKB-KW"/>
</dbReference>
<keyword evidence="7" id="KW-0143">Chaperone</keyword>
<dbReference type="Pfam" id="PF13623">
    <property type="entry name" value="SurA_N_2"/>
    <property type="match status" value="1"/>
</dbReference>
<evidence type="ECO:0000256" key="7">
    <source>
        <dbReference type="ARBA" id="ARBA00023186"/>
    </source>
</evidence>
<dbReference type="PROSITE" id="PS50198">
    <property type="entry name" value="PPIC_PPIASE_2"/>
    <property type="match status" value="1"/>
</dbReference>
<keyword evidence="11 14" id="KW-0413">Isomerase</keyword>
<evidence type="ECO:0000256" key="4">
    <source>
        <dbReference type="ARBA" id="ARBA00022692"/>
    </source>
</evidence>
<evidence type="ECO:0000256" key="5">
    <source>
        <dbReference type="ARBA" id="ARBA00022989"/>
    </source>
</evidence>
<dbReference type="HOGENOM" id="CLU_023843_0_1_10"/>
<comment type="similarity">
    <text evidence="8">Belongs to the PpiD chaperone family.</text>
</comment>
<evidence type="ECO:0000256" key="2">
    <source>
        <dbReference type="ARBA" id="ARBA00022475"/>
    </source>
</evidence>
<evidence type="ECO:0000256" key="12">
    <source>
        <dbReference type="SAM" id="Phobius"/>
    </source>
</evidence>
<evidence type="ECO:0000313" key="14">
    <source>
        <dbReference type="EMBL" id="CDN31482.1"/>
    </source>
</evidence>
<evidence type="ECO:0000256" key="10">
    <source>
        <dbReference type="ARBA" id="ARBA00042775"/>
    </source>
</evidence>
<keyword evidence="15" id="KW-1185">Reference proteome</keyword>
<sequence length="686" mass="75176">MASLQTLRNKGGIIVSVIIGLALLAFLLGDFLSSGSRLFGASRQNVGEIDGTTINYQKFSQEVAYLSDIQKISSGGQSANTEEQNEALRSQAWEQFIRQYALKPSLSEVGLTITTDEMTQLMGGAHTSPMIAQMFANPQTGLFDREYFANFVSNIKQDPSGQLTVFWNYLQTEVADNSLIMKFKALVDKAAYVTSFEASKIAKFESDSYSVSFVASQFSSIPDSTVSVSASEIKAFYDKYPDSFKEQTSRSIDYVVFDAQPSEVDRLAADKYIRELATEFQQNSTPLQFASVNSQSAMDSRYYSEGQMSGDLGKFAFSATTDQIYGPELIGDQYTLARISDVKIMPDSVNFSHIVLLPGQKNQADSIADVIRKQNNFAAMAAEFSQDPQTKEKGGLIGSIDPQTMPEQFSAPLLKAKKGDIFVVETPQSIHLIKVNEVRGEGKKVQLATIKYTVEASNETRSATYAKANSFATEAHNGFDAAISSQSLVKRAAVIRPFDREINGLRNSREAVRWAFDNQAKEVSKVMEFGDTFIVATLTNVTEEGKAPLKSVEQYIKSQLIAQKKGEILAAKMVGATSLETLSGQLSSSIIEAEDVNFNTYIVPQVGLDLAFAGGVCAMNPTSLSKPIVGNMGVYVAKINATASEPLSVEVVKARLNAEAQQNAFYTAYQAFLQASNIKDLRYRFF</sequence>
<gene>
    <name evidence="14" type="ORF">BN938_1395</name>
</gene>
<evidence type="ECO:0000313" key="15">
    <source>
        <dbReference type="Proteomes" id="UP000027616"/>
    </source>
</evidence>
<dbReference type="AlphaFoldDB" id="A0A060R820"/>
<dbReference type="GO" id="GO:0005886">
    <property type="term" value="C:plasma membrane"/>
    <property type="evidence" value="ECO:0007669"/>
    <property type="project" value="UniProtKB-SubCell"/>
</dbReference>
<dbReference type="PANTHER" id="PTHR47529">
    <property type="entry name" value="PEPTIDYL-PROLYL CIS-TRANS ISOMERASE D"/>
    <property type="match status" value="1"/>
</dbReference>
<evidence type="ECO:0000256" key="8">
    <source>
        <dbReference type="ARBA" id="ARBA00038408"/>
    </source>
</evidence>
<evidence type="ECO:0000256" key="11">
    <source>
        <dbReference type="PROSITE-ProRule" id="PRU00278"/>
    </source>
</evidence>
<name>A0A060R820_9BACT</name>
<comment type="subcellular location">
    <subcellularLocation>
        <location evidence="1">Cell inner membrane</location>
        <topology evidence="1">Single-pass type II membrane protein</topology>
        <orientation evidence="1">Periplasmic side</orientation>
    </subcellularLocation>
</comment>
<evidence type="ECO:0000259" key="13">
    <source>
        <dbReference type="PROSITE" id="PS50198"/>
    </source>
</evidence>
<dbReference type="SUPFAM" id="SSF109998">
    <property type="entry name" value="Triger factor/SurA peptide-binding domain-like"/>
    <property type="match status" value="1"/>
</dbReference>
<dbReference type="EMBL" id="HG934468">
    <property type="protein sequence ID" value="CDN31482.1"/>
    <property type="molecule type" value="Genomic_DNA"/>
</dbReference>
<keyword evidence="6 12" id="KW-0472">Membrane</keyword>
<evidence type="ECO:0000256" key="9">
    <source>
        <dbReference type="ARBA" id="ARBA00040743"/>
    </source>
</evidence>
<dbReference type="eggNOG" id="COG0760">
    <property type="taxonomic scope" value="Bacteria"/>
</dbReference>
<dbReference type="KEGG" id="rbc:BN938_1395"/>
<dbReference type="STRING" id="1433126.BN938_1395"/>
<keyword evidence="3" id="KW-0997">Cell inner membrane</keyword>
<evidence type="ECO:0000256" key="6">
    <source>
        <dbReference type="ARBA" id="ARBA00023136"/>
    </source>
</evidence>
<dbReference type="InterPro" id="IPR000297">
    <property type="entry name" value="PPIase_PpiC"/>
</dbReference>
<proteinExistence type="inferred from homology"/>
<keyword evidence="2" id="KW-1003">Cell membrane</keyword>
<reference evidence="14 15" key="1">
    <citation type="journal article" date="2015" name="Genome Announc.">
        <title>Complete Genome Sequence of the Novel Leech Symbiont Mucinivorans hirudinis M3T.</title>
        <authorList>
            <person name="Nelson M.C."/>
            <person name="Bomar L."/>
            <person name="Graf J."/>
        </authorList>
    </citation>
    <scope>NUCLEOTIDE SEQUENCE [LARGE SCALE GENOMIC DNA]</scope>
    <source>
        <strain evidence="15">M3</strain>
    </source>
</reference>
<dbReference type="SUPFAM" id="SSF54534">
    <property type="entry name" value="FKBP-like"/>
    <property type="match status" value="1"/>
</dbReference>
<keyword evidence="5 12" id="KW-1133">Transmembrane helix</keyword>
<keyword evidence="11" id="KW-0697">Rotamase</keyword>
<dbReference type="InterPro" id="IPR027304">
    <property type="entry name" value="Trigger_fact/SurA_dom_sf"/>
</dbReference>